<gene>
    <name evidence="1" type="ORF">K460DRAFT_91516</name>
</gene>
<dbReference type="GeneID" id="63856062"/>
<keyword evidence="2" id="KW-1185">Reference proteome</keyword>
<dbReference type="AlphaFoldDB" id="A0A9P4GQK9"/>
<dbReference type="Proteomes" id="UP000800039">
    <property type="component" value="Unassembled WGS sequence"/>
</dbReference>
<reference evidence="1" key="1">
    <citation type="submission" date="2020-01" db="EMBL/GenBank/DDBJ databases">
        <authorList>
            <consortium name="DOE Joint Genome Institute"/>
            <person name="Haridas S."/>
            <person name="Albert R."/>
            <person name="Binder M."/>
            <person name="Bloem J."/>
            <person name="Labutti K."/>
            <person name="Salamov A."/>
            <person name="Andreopoulos B."/>
            <person name="Baker S.E."/>
            <person name="Barry K."/>
            <person name="Bills G."/>
            <person name="Bluhm B.H."/>
            <person name="Cannon C."/>
            <person name="Castanera R."/>
            <person name="Culley D.E."/>
            <person name="Daum C."/>
            <person name="Ezra D."/>
            <person name="Gonzalez J.B."/>
            <person name="Henrissat B."/>
            <person name="Kuo A."/>
            <person name="Liang C."/>
            <person name="Lipzen A."/>
            <person name="Lutzoni F."/>
            <person name="Magnuson J."/>
            <person name="Mondo S."/>
            <person name="Nolan M."/>
            <person name="Ohm R."/>
            <person name="Pangilinan J."/>
            <person name="Park H.-J."/>
            <person name="Ramirez L."/>
            <person name="Alfaro M."/>
            <person name="Sun H."/>
            <person name="Tritt A."/>
            <person name="Yoshinaga Y."/>
            <person name="Zwiers L.-H."/>
            <person name="Turgeon B.G."/>
            <person name="Goodwin S.B."/>
            <person name="Spatafora J.W."/>
            <person name="Crous P.W."/>
            <person name="Grigoriev I.V."/>
        </authorList>
    </citation>
    <scope>NUCLEOTIDE SEQUENCE</scope>
    <source>
        <strain evidence="1">CBS 394.84</strain>
    </source>
</reference>
<protein>
    <submittedName>
        <fullName evidence="1">Uncharacterized protein</fullName>
    </submittedName>
</protein>
<evidence type="ECO:0000313" key="2">
    <source>
        <dbReference type="Proteomes" id="UP000800039"/>
    </source>
</evidence>
<dbReference type="EMBL" id="ML976615">
    <property type="protein sequence ID" value="KAF1849475.1"/>
    <property type="molecule type" value="Genomic_DNA"/>
</dbReference>
<dbReference type="RefSeq" id="XP_040792038.1">
    <property type="nucleotide sequence ID" value="XM_040938805.1"/>
</dbReference>
<evidence type="ECO:0000313" key="1">
    <source>
        <dbReference type="EMBL" id="KAF1849475.1"/>
    </source>
</evidence>
<organism evidence="1 2">
    <name type="scientific">Cucurbitaria berberidis CBS 394.84</name>
    <dbReference type="NCBI Taxonomy" id="1168544"/>
    <lineage>
        <taxon>Eukaryota</taxon>
        <taxon>Fungi</taxon>
        <taxon>Dikarya</taxon>
        <taxon>Ascomycota</taxon>
        <taxon>Pezizomycotina</taxon>
        <taxon>Dothideomycetes</taxon>
        <taxon>Pleosporomycetidae</taxon>
        <taxon>Pleosporales</taxon>
        <taxon>Pleosporineae</taxon>
        <taxon>Cucurbitariaceae</taxon>
        <taxon>Cucurbitaria</taxon>
    </lineage>
</organism>
<name>A0A9P4GQK9_9PLEO</name>
<comment type="caution">
    <text evidence="1">The sequence shown here is derived from an EMBL/GenBank/DDBJ whole genome shotgun (WGS) entry which is preliminary data.</text>
</comment>
<accession>A0A9P4GQK9</accession>
<proteinExistence type="predicted"/>
<sequence length="193" mass="21384">MACISNAGKRYIAGCWAERLISVTSMITIDDKKQIWRKAKLADGVAQTPTDCKPWNPRRGGLRHKGCRTLCSFEAQVTVLPKRCLHSICICTVIYYLPPAAIDVVLQQCMLKVHVATHPACNAISSSLARSSSCSRLWQAVRPARQQTTVASLIPLLRNSSITTYLWVARSSSSMMGWKRKGSAVKRRRLAPA</sequence>